<accession>A0A821UG04</accession>
<protein>
    <submittedName>
        <fullName evidence="1">Uncharacterized protein</fullName>
    </submittedName>
</protein>
<comment type="caution">
    <text evidence="1">The sequence shown here is derived from an EMBL/GenBank/DDBJ whole genome shotgun (WGS) entry which is preliminary data.</text>
</comment>
<dbReference type="EMBL" id="CAJOBZ010000031">
    <property type="protein sequence ID" value="CAF4889519.1"/>
    <property type="molecule type" value="Genomic_DNA"/>
</dbReference>
<dbReference type="OrthoDB" id="8195247at2759"/>
<dbReference type="AlphaFoldDB" id="A0A821UG04"/>
<reference evidence="1" key="1">
    <citation type="submission" date="2021-02" db="EMBL/GenBank/DDBJ databases">
        <authorList>
            <person name="Steward A R."/>
        </authorList>
    </citation>
    <scope>NUCLEOTIDE SEQUENCE</scope>
</reference>
<evidence type="ECO:0000313" key="2">
    <source>
        <dbReference type="Proteomes" id="UP000663880"/>
    </source>
</evidence>
<proteinExistence type="predicted"/>
<dbReference type="Proteomes" id="UP000663880">
    <property type="component" value="Unassembled WGS sequence"/>
</dbReference>
<gene>
    <name evidence="1" type="ORF">PMACD_LOCUS10331</name>
</gene>
<name>A0A821UG04_9NEOP</name>
<keyword evidence="2" id="KW-1185">Reference proteome</keyword>
<sequence>MKKEKLIDAANNLLTDRAETNAFGVYVGKKIDEIPLGQQRDLAEKLISDILFLAKTNNLTFNTRIENPSRTNHYSSQNSSESYFLQSNPFFCVPYTTSITCFITFLPQVSTSEYINSKLSYSHAITHFLLSTTSVTCFTALLPNF</sequence>
<organism evidence="1 2">
    <name type="scientific">Pieris macdunnoughi</name>
    <dbReference type="NCBI Taxonomy" id="345717"/>
    <lineage>
        <taxon>Eukaryota</taxon>
        <taxon>Metazoa</taxon>
        <taxon>Ecdysozoa</taxon>
        <taxon>Arthropoda</taxon>
        <taxon>Hexapoda</taxon>
        <taxon>Insecta</taxon>
        <taxon>Pterygota</taxon>
        <taxon>Neoptera</taxon>
        <taxon>Endopterygota</taxon>
        <taxon>Lepidoptera</taxon>
        <taxon>Glossata</taxon>
        <taxon>Ditrysia</taxon>
        <taxon>Papilionoidea</taxon>
        <taxon>Pieridae</taxon>
        <taxon>Pierinae</taxon>
        <taxon>Pieris</taxon>
    </lineage>
</organism>
<evidence type="ECO:0000313" key="1">
    <source>
        <dbReference type="EMBL" id="CAF4889519.1"/>
    </source>
</evidence>